<dbReference type="SUPFAM" id="SSF51430">
    <property type="entry name" value="NAD(P)-linked oxidoreductase"/>
    <property type="match status" value="1"/>
</dbReference>
<name>A0A9P8P4N5_9ASCO</name>
<sequence>MSLPKVSGRLQDISPLVLGGATFNTQYNDDPYSMHICDLLYTAFENGINAIDTSPYYGPSEELIGDALKKLLDSGKVSRDNYYICTKVGRIQLDEFDYSQAWVKTSVYRSLKRLNTEYLDVVYLHDVEFVDDAGIFEALQTLMQLKKQGLIRYVGISGYPVAFLHRIASECVSKPGIGKLDLVLSYSNMCLQNTLLAQWYDKFMETGIQLLNNASILSMSLLRSQETRPFHPGSPKLKQACSELAVALKEHHNTELAELATRFAIREWLPKQGKTVIGVSNIDELHSALEQYKAVIEKTNDECDHKLVKLSQSFLGHHLNETWDSGRYKATLI</sequence>
<dbReference type="PRINTS" id="PR00069">
    <property type="entry name" value="ALDKETRDTASE"/>
</dbReference>
<reference evidence="3" key="2">
    <citation type="submission" date="2021-01" db="EMBL/GenBank/DDBJ databases">
        <authorList>
            <person name="Schikora-Tamarit M.A."/>
        </authorList>
    </citation>
    <scope>NUCLEOTIDE SEQUENCE</scope>
    <source>
        <strain evidence="3">NCAIM Y.01608</strain>
    </source>
</reference>
<dbReference type="InterPro" id="IPR023210">
    <property type="entry name" value="NADP_OxRdtase_dom"/>
</dbReference>
<dbReference type="InterPro" id="IPR036812">
    <property type="entry name" value="NAD(P)_OxRdtase_dom_sf"/>
</dbReference>
<reference evidence="3" key="1">
    <citation type="journal article" date="2021" name="Open Biol.">
        <title>Shared evolutionary footprints suggest mitochondrial oxidative damage underlies multiple complex I losses in fungi.</title>
        <authorList>
            <person name="Schikora-Tamarit M.A."/>
            <person name="Marcet-Houben M."/>
            <person name="Nosek J."/>
            <person name="Gabaldon T."/>
        </authorList>
    </citation>
    <scope>NUCLEOTIDE SEQUENCE</scope>
    <source>
        <strain evidence="3">NCAIM Y.01608</strain>
    </source>
</reference>
<accession>A0A9P8P4N5</accession>
<protein>
    <recommendedName>
        <fullName evidence="2">NADP-dependent oxidoreductase domain-containing protein</fullName>
    </recommendedName>
</protein>
<dbReference type="GO" id="GO:0070485">
    <property type="term" value="P:dehydro-D-arabinono-1,4-lactone biosynthetic process"/>
    <property type="evidence" value="ECO:0007669"/>
    <property type="project" value="TreeGrafter"/>
</dbReference>
<dbReference type="GO" id="GO:0005829">
    <property type="term" value="C:cytosol"/>
    <property type="evidence" value="ECO:0007669"/>
    <property type="project" value="TreeGrafter"/>
</dbReference>
<evidence type="ECO:0000313" key="3">
    <source>
        <dbReference type="EMBL" id="KAH3664649.1"/>
    </source>
</evidence>
<dbReference type="Gene3D" id="3.20.20.100">
    <property type="entry name" value="NADP-dependent oxidoreductase domain"/>
    <property type="match status" value="1"/>
</dbReference>
<dbReference type="Proteomes" id="UP000788993">
    <property type="component" value="Unassembled WGS sequence"/>
</dbReference>
<dbReference type="InterPro" id="IPR020471">
    <property type="entry name" value="AKR"/>
</dbReference>
<evidence type="ECO:0000313" key="4">
    <source>
        <dbReference type="Proteomes" id="UP000788993"/>
    </source>
</evidence>
<keyword evidence="1" id="KW-0560">Oxidoreductase</keyword>
<dbReference type="PANTHER" id="PTHR42686">
    <property type="entry name" value="GH17980P-RELATED"/>
    <property type="match status" value="1"/>
</dbReference>
<dbReference type="PANTHER" id="PTHR42686:SF1">
    <property type="entry name" value="GH17980P-RELATED"/>
    <property type="match status" value="1"/>
</dbReference>
<gene>
    <name evidence="3" type="ORF">OGATHE_003464</name>
</gene>
<dbReference type="Pfam" id="PF00248">
    <property type="entry name" value="Aldo_ket_red"/>
    <property type="match status" value="1"/>
</dbReference>
<dbReference type="InterPro" id="IPR044480">
    <property type="entry name" value="Ara2-like"/>
</dbReference>
<proteinExistence type="predicted"/>
<dbReference type="CDD" id="cd19164">
    <property type="entry name" value="AKR_ARA2"/>
    <property type="match status" value="1"/>
</dbReference>
<evidence type="ECO:0000256" key="1">
    <source>
        <dbReference type="ARBA" id="ARBA00023002"/>
    </source>
</evidence>
<feature type="domain" description="NADP-dependent oxidoreductase" evidence="2">
    <location>
        <begin position="15"/>
        <end position="296"/>
    </location>
</feature>
<comment type="caution">
    <text evidence="3">The sequence shown here is derived from an EMBL/GenBank/DDBJ whole genome shotgun (WGS) entry which is preliminary data.</text>
</comment>
<keyword evidence="4" id="KW-1185">Reference proteome</keyword>
<evidence type="ECO:0000259" key="2">
    <source>
        <dbReference type="Pfam" id="PF00248"/>
    </source>
</evidence>
<organism evidence="3 4">
    <name type="scientific">Ogataea polymorpha</name>
    <dbReference type="NCBI Taxonomy" id="460523"/>
    <lineage>
        <taxon>Eukaryota</taxon>
        <taxon>Fungi</taxon>
        <taxon>Dikarya</taxon>
        <taxon>Ascomycota</taxon>
        <taxon>Saccharomycotina</taxon>
        <taxon>Pichiomycetes</taxon>
        <taxon>Pichiales</taxon>
        <taxon>Pichiaceae</taxon>
        <taxon>Ogataea</taxon>
    </lineage>
</organism>
<dbReference type="EMBL" id="JAEUBD010001178">
    <property type="protein sequence ID" value="KAH3664649.1"/>
    <property type="molecule type" value="Genomic_DNA"/>
</dbReference>
<dbReference type="AlphaFoldDB" id="A0A9P8P4N5"/>
<dbReference type="GO" id="GO:0045290">
    <property type="term" value="F:D-arabinose 1-dehydrogenase [NAD(P)+] activity"/>
    <property type="evidence" value="ECO:0007669"/>
    <property type="project" value="InterPro"/>
</dbReference>